<keyword evidence="3" id="KW-1185">Reference proteome</keyword>
<dbReference type="InterPro" id="IPR024924">
    <property type="entry name" value="7-CO-7-deazaguanine_synth-like"/>
</dbReference>
<dbReference type="InterPro" id="IPR058240">
    <property type="entry name" value="rSAM_sf"/>
</dbReference>
<organism evidence="2 3">
    <name type="scientific">Thermosulfuriphilus ammonigenes</name>
    <dbReference type="NCBI Taxonomy" id="1936021"/>
    <lineage>
        <taxon>Bacteria</taxon>
        <taxon>Pseudomonadati</taxon>
        <taxon>Thermodesulfobacteriota</taxon>
        <taxon>Thermodesulfobacteria</taxon>
        <taxon>Thermodesulfobacteriales</taxon>
        <taxon>Thermodesulfobacteriaceae</taxon>
        <taxon>Thermosulfuriphilus</taxon>
    </lineage>
</organism>
<dbReference type="EMBL" id="CP048877">
    <property type="protein sequence ID" value="QIJ72571.1"/>
    <property type="molecule type" value="Genomic_DNA"/>
</dbReference>
<comment type="cofactor">
    <cofactor evidence="1">
        <name>[4Fe-4S] cluster</name>
        <dbReference type="ChEBI" id="CHEBI:49883"/>
    </cofactor>
    <text evidence="1">Binds 1 [4Fe-4S] cluster. The cluster is coordinated with 3 cysteines and an exchangeable S-adenosyl-L-methionine.</text>
</comment>
<dbReference type="HAMAP" id="MF_00917">
    <property type="entry name" value="QueE"/>
    <property type="match status" value="1"/>
</dbReference>
<dbReference type="CDD" id="cd01335">
    <property type="entry name" value="Radical_SAM"/>
    <property type="match status" value="1"/>
</dbReference>
<keyword evidence="1" id="KW-0408">Iron</keyword>
<dbReference type="PROSITE" id="PS51918">
    <property type="entry name" value="RADICAL_SAM"/>
    <property type="match status" value="1"/>
</dbReference>
<dbReference type="Proteomes" id="UP000502179">
    <property type="component" value="Chromosome"/>
</dbReference>
<proteinExistence type="inferred from homology"/>
<comment type="pathway">
    <text evidence="1">Purine metabolism; 7-cyano-7-deazaguanine biosynthesis.</text>
</comment>
<feature type="binding site" evidence="1">
    <location>
        <position position="72"/>
    </location>
    <ligand>
        <name>substrate</name>
    </ligand>
</feature>
<dbReference type="PIRSF" id="PIRSF000370">
    <property type="entry name" value="QueE"/>
    <property type="match status" value="1"/>
</dbReference>
<dbReference type="GO" id="GO:1904047">
    <property type="term" value="F:S-adenosyl-L-methionine binding"/>
    <property type="evidence" value="ECO:0007669"/>
    <property type="project" value="UniProtKB-UniRule"/>
</dbReference>
<reference evidence="2 3" key="1">
    <citation type="submission" date="2020-02" db="EMBL/GenBank/DDBJ databases">
        <title>Genome analysis of Thermosulfuriphilus ammonigenes ST65T, an anaerobic thermophilic chemolithoautotrophic bacterium isolated from a deep-sea hydrothermal vent.</title>
        <authorList>
            <person name="Slobodkina G."/>
            <person name="Allioux M."/>
            <person name="Merkel A."/>
            <person name="Alain K."/>
            <person name="Jebbar M."/>
            <person name="Slobodkin A."/>
        </authorList>
    </citation>
    <scope>NUCLEOTIDE SEQUENCE [LARGE SCALE GENOMIC DNA]</scope>
    <source>
        <strain evidence="2 3">ST65</strain>
    </source>
</reference>
<sequence>MALSLKVAEVFVSLQGEGTLAGYPCFFVRLSGCNLRCRWCDTAWAWEGGREVPLKEILERWRASGISLVEVTGGEPLLQAGVIELMKGFLKAGATVLLETNGSQSLKGVPQEVIKIVDFKCPSSGMSAYNRYENLRYLRRPDQIKFVIADREDYLFARKKIVELDLVRVAEVLMSPVWRQMDPVDLARWILEDKLPVRFQIQLHKILWGERAGV</sequence>
<keyword evidence="1" id="KW-0460">Magnesium</keyword>
<accession>A0A6G7PYH4</accession>
<dbReference type="EC" id="4.3.99.3" evidence="1"/>
<comment type="cofactor">
    <cofactor evidence="1">
        <name>S-adenosyl-L-methionine</name>
        <dbReference type="ChEBI" id="CHEBI:59789"/>
    </cofactor>
    <text evidence="1">Binds 1 S-adenosyl-L-methionine per subunit.</text>
</comment>
<comment type="subunit">
    <text evidence="1">Homodimer.</text>
</comment>
<dbReference type="SUPFAM" id="SSF102114">
    <property type="entry name" value="Radical SAM enzymes"/>
    <property type="match status" value="1"/>
</dbReference>
<dbReference type="GO" id="GO:0016840">
    <property type="term" value="F:carbon-nitrogen lyase activity"/>
    <property type="evidence" value="ECO:0007669"/>
    <property type="project" value="UniProtKB-UniRule"/>
</dbReference>
<dbReference type="SFLD" id="SFLDS00029">
    <property type="entry name" value="Radical_SAM"/>
    <property type="match status" value="1"/>
</dbReference>
<feature type="binding site" evidence="1">
    <location>
        <position position="33"/>
    </location>
    <ligand>
        <name>[4Fe-4S] cluster</name>
        <dbReference type="ChEBI" id="CHEBI:49883"/>
        <note>4Fe-4S-S-AdoMet</note>
    </ligand>
</feature>
<comment type="catalytic activity">
    <reaction evidence="1">
        <text>6-carboxy-5,6,7,8-tetrahydropterin + H(+) = 7-carboxy-7-carbaguanine + NH4(+)</text>
        <dbReference type="Rhea" id="RHEA:27974"/>
        <dbReference type="ChEBI" id="CHEBI:15378"/>
        <dbReference type="ChEBI" id="CHEBI:28938"/>
        <dbReference type="ChEBI" id="CHEBI:61032"/>
        <dbReference type="ChEBI" id="CHEBI:61036"/>
        <dbReference type="EC" id="4.3.99.3"/>
    </reaction>
</comment>
<dbReference type="RefSeq" id="WP_166032788.1">
    <property type="nucleotide sequence ID" value="NZ_CP048877.1"/>
</dbReference>
<keyword evidence="1" id="KW-0411">Iron-sulfur</keyword>
<keyword evidence="1" id="KW-0479">Metal-binding</keyword>
<dbReference type="InterPro" id="IPR007197">
    <property type="entry name" value="rSAM"/>
</dbReference>
<dbReference type="PANTHER" id="PTHR42836">
    <property type="entry name" value="7-CARBOXY-7-DEAZAGUANINE SYNTHASE"/>
    <property type="match status" value="1"/>
</dbReference>
<dbReference type="Gene3D" id="3.20.20.70">
    <property type="entry name" value="Aldolase class I"/>
    <property type="match status" value="1"/>
</dbReference>
<comment type="caution">
    <text evidence="1">Lacks conserved residue(s) required for the propagation of feature annotation.</text>
</comment>
<keyword evidence="1" id="KW-0671">Queuosine biosynthesis</keyword>
<evidence type="ECO:0000313" key="2">
    <source>
        <dbReference type="EMBL" id="QIJ72571.1"/>
    </source>
</evidence>
<evidence type="ECO:0000313" key="3">
    <source>
        <dbReference type="Proteomes" id="UP000502179"/>
    </source>
</evidence>
<dbReference type="KEGG" id="tav:G4V39_09935"/>
<feature type="binding site" evidence="1">
    <location>
        <begin position="14"/>
        <end position="16"/>
    </location>
    <ligand>
        <name>substrate</name>
    </ligand>
</feature>
<feature type="binding site" evidence="1">
    <location>
        <position position="42"/>
    </location>
    <ligand>
        <name>Mg(2+)</name>
        <dbReference type="ChEBI" id="CHEBI:18420"/>
    </ligand>
</feature>
<keyword evidence="1" id="KW-0004">4Fe-4S</keyword>
<comment type="similarity">
    <text evidence="1">Belongs to the radical SAM superfamily. 7-carboxy-7-deazaguanine synthase family.</text>
</comment>
<feature type="binding site" evidence="1">
    <location>
        <position position="29"/>
    </location>
    <ligand>
        <name>substrate</name>
    </ligand>
</feature>
<dbReference type="GO" id="GO:0051539">
    <property type="term" value="F:4 iron, 4 sulfur cluster binding"/>
    <property type="evidence" value="ECO:0007669"/>
    <property type="project" value="UniProtKB-UniRule"/>
</dbReference>
<dbReference type="GO" id="GO:0008616">
    <property type="term" value="P:tRNA queuosine(34) biosynthetic process"/>
    <property type="evidence" value="ECO:0007669"/>
    <property type="project" value="UniProtKB-UniRule"/>
</dbReference>
<feature type="binding site" evidence="1">
    <location>
        <position position="40"/>
    </location>
    <ligand>
        <name>[4Fe-4S] cluster</name>
        <dbReference type="ChEBI" id="CHEBI:49883"/>
        <note>4Fe-4S-S-AdoMet</note>
    </ligand>
</feature>
<feature type="binding site" evidence="1">
    <location>
        <position position="37"/>
    </location>
    <ligand>
        <name>[4Fe-4S] cluster</name>
        <dbReference type="ChEBI" id="CHEBI:49883"/>
        <note>4Fe-4S-S-AdoMet</note>
    </ligand>
</feature>
<keyword evidence="1" id="KW-0456">Lyase</keyword>
<dbReference type="Pfam" id="PF04055">
    <property type="entry name" value="Radical_SAM"/>
    <property type="match status" value="1"/>
</dbReference>
<comment type="function">
    <text evidence="1">Catalyzes the complex heterocyclic radical-mediated conversion of 6-carboxy-5,6,7,8-tetrahydropterin (CPH4) to 7-carboxy-7-deazaguanine (CDG), a step common to the biosynthetic pathways of all 7-deazapurine-containing compounds.</text>
</comment>
<dbReference type="GO" id="GO:0000287">
    <property type="term" value="F:magnesium ion binding"/>
    <property type="evidence" value="ECO:0007669"/>
    <property type="project" value="UniProtKB-UniRule"/>
</dbReference>
<gene>
    <name evidence="1" type="primary">queE</name>
    <name evidence="2" type="ORF">G4V39_09935</name>
</gene>
<dbReference type="UniPathway" id="UPA00391"/>
<dbReference type="AlphaFoldDB" id="A0A6G7PYH4"/>
<keyword evidence="1" id="KW-0949">S-adenosyl-L-methionine</keyword>
<feature type="binding site" evidence="1">
    <location>
        <position position="74"/>
    </location>
    <ligand>
        <name>S-adenosyl-L-methionine</name>
        <dbReference type="ChEBI" id="CHEBI:59789"/>
    </ligand>
</feature>
<evidence type="ECO:0000256" key="1">
    <source>
        <dbReference type="HAMAP-Rule" id="MF_00917"/>
    </source>
</evidence>
<name>A0A6G7PYH4_9BACT</name>
<protein>
    <recommendedName>
        <fullName evidence="1">7-carboxy-7-deazaguanine synthase</fullName>
        <shortName evidence="1">CDG synthase</shortName>
        <ecNumber evidence="1">4.3.99.3</ecNumber>
    </recommendedName>
    <alternativeName>
        <fullName evidence="1">Queuosine biosynthesis protein QueE</fullName>
    </alternativeName>
</protein>
<dbReference type="PANTHER" id="PTHR42836:SF1">
    <property type="entry name" value="7-CARBOXY-7-DEAZAGUANINE SYNTHASE"/>
    <property type="match status" value="1"/>
</dbReference>
<comment type="cofactor">
    <cofactor evidence="1">
        <name>Mg(2+)</name>
        <dbReference type="ChEBI" id="CHEBI:18420"/>
    </cofactor>
</comment>
<dbReference type="InterPro" id="IPR013785">
    <property type="entry name" value="Aldolase_TIM"/>
</dbReference>
<feature type="binding site" evidence="1">
    <location>
        <begin position="39"/>
        <end position="41"/>
    </location>
    <ligand>
        <name>S-adenosyl-L-methionine</name>
        <dbReference type="ChEBI" id="CHEBI:59789"/>
    </ligand>
</feature>